<evidence type="ECO:0008006" key="3">
    <source>
        <dbReference type="Google" id="ProtNLM"/>
    </source>
</evidence>
<evidence type="ECO:0000313" key="2">
    <source>
        <dbReference type="Proteomes" id="UP000031030"/>
    </source>
</evidence>
<accession>A0A0B1ZYP8</accession>
<name>A0A0B1ZYP8_9MICO</name>
<dbReference type="AlphaFoldDB" id="A0A0B1ZYP8"/>
<comment type="caution">
    <text evidence="1">The sequence shown here is derived from an EMBL/GenBank/DDBJ whole genome shotgun (WGS) entry which is preliminary data.</text>
</comment>
<keyword evidence="2" id="KW-1185">Reference proteome</keyword>
<dbReference type="RefSeq" id="WP_039402545.1">
    <property type="nucleotide sequence ID" value="NZ_JTDK01000018.1"/>
</dbReference>
<reference evidence="1 2" key="1">
    <citation type="submission" date="2014-11" db="EMBL/GenBank/DDBJ databases">
        <title>Genome sequence of Microbacterium mangrovi MUSC 115(T).</title>
        <authorList>
            <person name="Lee L.-H."/>
        </authorList>
    </citation>
    <scope>NUCLEOTIDE SEQUENCE [LARGE SCALE GENOMIC DNA]</scope>
    <source>
        <strain evidence="1 2">MUSC 115</strain>
    </source>
</reference>
<dbReference type="Proteomes" id="UP000031030">
    <property type="component" value="Unassembled WGS sequence"/>
</dbReference>
<dbReference type="OrthoDB" id="5073518at2"/>
<proteinExistence type="predicted"/>
<protein>
    <recommendedName>
        <fullName evidence="3">Excreted virulence factor EspC, type VII ESX diderm</fullName>
    </recommendedName>
</protein>
<organism evidence="1 2">
    <name type="scientific">Microbacterium mangrovi</name>
    <dbReference type="NCBI Taxonomy" id="1348253"/>
    <lineage>
        <taxon>Bacteria</taxon>
        <taxon>Bacillati</taxon>
        <taxon>Actinomycetota</taxon>
        <taxon>Actinomycetes</taxon>
        <taxon>Micrococcales</taxon>
        <taxon>Microbacteriaceae</taxon>
        <taxon>Microbacterium</taxon>
    </lineage>
</organism>
<dbReference type="EMBL" id="JTDK01000018">
    <property type="protein sequence ID" value="KHK95866.1"/>
    <property type="molecule type" value="Genomic_DNA"/>
</dbReference>
<gene>
    <name evidence="1" type="ORF">LK09_17765</name>
</gene>
<sequence>MDPDYEVDTDVLRTMARDARAAANRFGSIRIACPSSVGDRGVSAAAHRFSTAWSQGLTDRVDDIDDFARRLDTTARLFEEGQNAAKAELDGEIWSS</sequence>
<evidence type="ECO:0000313" key="1">
    <source>
        <dbReference type="EMBL" id="KHK95866.1"/>
    </source>
</evidence>